<name>A0AAU9JK71_9CILI</name>
<dbReference type="Pfam" id="PF04057">
    <property type="entry name" value="Rep-A_N"/>
    <property type="match status" value="1"/>
</dbReference>
<dbReference type="GO" id="GO:0003677">
    <property type="term" value="F:DNA binding"/>
    <property type="evidence" value="ECO:0007669"/>
    <property type="project" value="InterPro"/>
</dbReference>
<comment type="caution">
    <text evidence="2">The sequence shown here is derived from an EMBL/GenBank/DDBJ whole genome shotgun (WGS) entry which is preliminary data.</text>
</comment>
<feature type="domain" description="Replication factor-A protein 1 N-terminal" evidence="1">
    <location>
        <begin position="5"/>
        <end position="102"/>
    </location>
</feature>
<evidence type="ECO:0000313" key="2">
    <source>
        <dbReference type="EMBL" id="CAG9326040.1"/>
    </source>
</evidence>
<dbReference type="AlphaFoldDB" id="A0AAU9JK71"/>
<dbReference type="InterPro" id="IPR012340">
    <property type="entry name" value="NA-bd_OB-fold"/>
</dbReference>
<evidence type="ECO:0000259" key="1">
    <source>
        <dbReference type="Pfam" id="PF04057"/>
    </source>
</evidence>
<evidence type="ECO:0000313" key="3">
    <source>
        <dbReference type="Proteomes" id="UP001162131"/>
    </source>
</evidence>
<keyword evidence="3" id="KW-1185">Reference proteome</keyword>
<dbReference type="InterPro" id="IPR007199">
    <property type="entry name" value="Rep_factor-A_N"/>
</dbReference>
<dbReference type="GO" id="GO:0005634">
    <property type="term" value="C:nucleus"/>
    <property type="evidence" value="ECO:0007669"/>
    <property type="project" value="InterPro"/>
</dbReference>
<protein>
    <recommendedName>
        <fullName evidence="1">Replication factor-A protein 1 N-terminal domain-containing protein</fullName>
    </recommendedName>
</protein>
<accession>A0AAU9JK71</accession>
<organism evidence="2 3">
    <name type="scientific">Blepharisma stoltei</name>
    <dbReference type="NCBI Taxonomy" id="1481888"/>
    <lineage>
        <taxon>Eukaryota</taxon>
        <taxon>Sar</taxon>
        <taxon>Alveolata</taxon>
        <taxon>Ciliophora</taxon>
        <taxon>Postciliodesmatophora</taxon>
        <taxon>Heterotrichea</taxon>
        <taxon>Heterotrichida</taxon>
        <taxon>Blepharismidae</taxon>
        <taxon>Blepharisma</taxon>
    </lineage>
</organism>
<sequence length="310" mass="35079">MFAPLSRNSISQIQGKEKLPLPLVFQIISVIPTSQNCTKLSISDGIDYLNALISNTRLQPASSSHSVTELSLIKIHDYALQNGNFENKNRQLLILLEIEFIQQLDFIVGNPKALPLAKVENEEIIDPKPSISSAVTAENTPYDCHNEENDQLFNINSFTILQCKQCKNVLTHSGYWFEGMVFSFMLNVTEGETGISNHNTMQKISCLCGADIGFKYIASERKLVDKYLIYDNSISRQNFPSFKEKTVTTHEVIVKSQEVGFLLETLGKEELAVKAFQDISRKFQARLEFVEEAVKKIEKGIARVYKKVFK</sequence>
<gene>
    <name evidence="2" type="ORF">BSTOLATCC_MIC40481</name>
</gene>
<dbReference type="EMBL" id="CAJZBQ010000040">
    <property type="protein sequence ID" value="CAG9326040.1"/>
    <property type="molecule type" value="Genomic_DNA"/>
</dbReference>
<dbReference type="GO" id="GO:0006260">
    <property type="term" value="P:DNA replication"/>
    <property type="evidence" value="ECO:0007669"/>
    <property type="project" value="InterPro"/>
</dbReference>
<dbReference type="SUPFAM" id="SSF50249">
    <property type="entry name" value="Nucleic acid-binding proteins"/>
    <property type="match status" value="1"/>
</dbReference>
<dbReference type="Gene3D" id="2.40.50.140">
    <property type="entry name" value="Nucleic acid-binding proteins"/>
    <property type="match status" value="1"/>
</dbReference>
<dbReference type="Proteomes" id="UP001162131">
    <property type="component" value="Unassembled WGS sequence"/>
</dbReference>
<reference evidence="2" key="1">
    <citation type="submission" date="2021-09" db="EMBL/GenBank/DDBJ databases">
        <authorList>
            <consortium name="AG Swart"/>
            <person name="Singh M."/>
            <person name="Singh A."/>
            <person name="Seah K."/>
            <person name="Emmerich C."/>
        </authorList>
    </citation>
    <scope>NUCLEOTIDE SEQUENCE</scope>
    <source>
        <strain evidence="2">ATCC30299</strain>
    </source>
</reference>
<proteinExistence type="predicted"/>